<sequence>MAMFMLGPVEHLEFSPDGRFLASLTQQSSRVSDSTNLINIWTPTAIPRRPGPPPVPSLPATPAGSDRPQPLQDLFLHLEWHCLPLFHPNDVLAFSWRRFTAYVPP</sequence>
<dbReference type="EMBL" id="UYSU01035590">
    <property type="protein sequence ID" value="VDL96380.1"/>
    <property type="molecule type" value="Genomic_DNA"/>
</dbReference>
<dbReference type="AlphaFoldDB" id="A0A183T0K0"/>
<reference evidence="2 3" key="2">
    <citation type="submission" date="2018-11" db="EMBL/GenBank/DDBJ databases">
        <authorList>
            <consortium name="Pathogen Informatics"/>
        </authorList>
    </citation>
    <scope>NUCLEOTIDE SEQUENCE [LARGE SCALE GENOMIC DNA]</scope>
    <source>
        <strain evidence="2 3">NST_G2</strain>
    </source>
</reference>
<evidence type="ECO:0000256" key="1">
    <source>
        <dbReference type="SAM" id="MobiDB-lite"/>
    </source>
</evidence>
<organism evidence="4">
    <name type="scientific">Schistocephalus solidus</name>
    <name type="common">Tapeworm</name>
    <dbReference type="NCBI Taxonomy" id="70667"/>
    <lineage>
        <taxon>Eukaryota</taxon>
        <taxon>Metazoa</taxon>
        <taxon>Spiralia</taxon>
        <taxon>Lophotrochozoa</taxon>
        <taxon>Platyhelminthes</taxon>
        <taxon>Cestoda</taxon>
        <taxon>Eucestoda</taxon>
        <taxon>Diphyllobothriidea</taxon>
        <taxon>Diphyllobothriidae</taxon>
        <taxon>Schistocephalus</taxon>
    </lineage>
</organism>
<feature type="compositionally biased region" description="Pro residues" evidence="1">
    <location>
        <begin position="49"/>
        <end position="59"/>
    </location>
</feature>
<evidence type="ECO:0000313" key="4">
    <source>
        <dbReference type="WBParaSite" id="SSLN_0001037101-mRNA-1"/>
    </source>
</evidence>
<evidence type="ECO:0000313" key="2">
    <source>
        <dbReference type="EMBL" id="VDL96380.1"/>
    </source>
</evidence>
<dbReference type="Proteomes" id="UP000275846">
    <property type="component" value="Unassembled WGS sequence"/>
</dbReference>
<gene>
    <name evidence="2" type="ORF">SSLN_LOCUS9995</name>
</gene>
<evidence type="ECO:0000313" key="3">
    <source>
        <dbReference type="Proteomes" id="UP000275846"/>
    </source>
</evidence>
<reference evidence="4" key="1">
    <citation type="submission" date="2016-06" db="UniProtKB">
        <authorList>
            <consortium name="WormBaseParasite"/>
        </authorList>
    </citation>
    <scope>IDENTIFICATION</scope>
</reference>
<dbReference type="WBParaSite" id="SSLN_0001037101-mRNA-1">
    <property type="protein sequence ID" value="SSLN_0001037101-mRNA-1"/>
    <property type="gene ID" value="SSLN_0001037101"/>
</dbReference>
<accession>A0A183T0K0</accession>
<name>A0A183T0K0_SCHSO</name>
<protein>
    <submittedName>
        <fullName evidence="4">WD_REPEATS_REGION domain-containing protein</fullName>
    </submittedName>
</protein>
<keyword evidence="3" id="KW-1185">Reference proteome</keyword>
<dbReference type="OrthoDB" id="342131at2759"/>
<proteinExistence type="predicted"/>
<feature type="region of interest" description="Disordered" evidence="1">
    <location>
        <begin position="43"/>
        <end position="67"/>
    </location>
</feature>